<dbReference type="PANTHER" id="PTHR10953">
    <property type="entry name" value="UBIQUITIN-ACTIVATING ENZYME E1"/>
    <property type="match status" value="1"/>
</dbReference>
<keyword evidence="16" id="KW-1185">Reference proteome</keyword>
<keyword evidence="13" id="KW-0472">Membrane</keyword>
<dbReference type="InterPro" id="IPR036873">
    <property type="entry name" value="Rhodanese-like_dom_sf"/>
</dbReference>
<evidence type="ECO:0000256" key="12">
    <source>
        <dbReference type="ARBA" id="ARBA00078531"/>
    </source>
</evidence>
<keyword evidence="2 15" id="KW-0808">Transferase</keyword>
<dbReference type="Gene3D" id="3.40.250.10">
    <property type="entry name" value="Rhodanese-like domain"/>
    <property type="match status" value="1"/>
</dbReference>
<dbReference type="EMBL" id="AODQ01000034">
    <property type="protein sequence ID" value="EMR03120.1"/>
    <property type="molecule type" value="Genomic_DNA"/>
</dbReference>
<gene>
    <name evidence="15" type="primary">moeZ_2</name>
    <name evidence="15" type="ORF">ADICEAN_01721</name>
</gene>
<evidence type="ECO:0000256" key="4">
    <source>
        <dbReference type="ARBA" id="ARBA00022840"/>
    </source>
</evidence>
<dbReference type="EC" id="2.7.7.80" evidence="8"/>
<dbReference type="GO" id="GO:0004792">
    <property type="term" value="F:thiosulfate-cyanide sulfurtransferase activity"/>
    <property type="evidence" value="ECO:0007669"/>
    <property type="project" value="TreeGrafter"/>
</dbReference>
<dbReference type="Gene3D" id="3.40.50.720">
    <property type="entry name" value="NAD(P)-binding Rossmann-like Domain"/>
    <property type="match status" value="1"/>
</dbReference>
<dbReference type="GO" id="GO:0005829">
    <property type="term" value="C:cytosol"/>
    <property type="evidence" value="ECO:0007669"/>
    <property type="project" value="TreeGrafter"/>
</dbReference>
<dbReference type="InterPro" id="IPR035985">
    <property type="entry name" value="Ubiquitin-activating_enz"/>
</dbReference>
<dbReference type="PANTHER" id="PTHR10953:SF102">
    <property type="entry name" value="ADENYLYLTRANSFERASE AND SULFURTRANSFERASE MOCS3"/>
    <property type="match status" value="1"/>
</dbReference>
<comment type="catalytic activity">
    <reaction evidence="5">
        <text>[molybdopterin-synthase sulfur-carrier protein]-C-terminal Gly-Gly + ATP + H(+) = [molybdopterin-synthase sulfur-carrier protein]-C-terminal Gly-Gly-AMP + diphosphate</text>
        <dbReference type="Rhea" id="RHEA:43616"/>
        <dbReference type="Rhea" id="RHEA-COMP:12159"/>
        <dbReference type="Rhea" id="RHEA-COMP:12202"/>
        <dbReference type="ChEBI" id="CHEBI:15378"/>
        <dbReference type="ChEBI" id="CHEBI:30616"/>
        <dbReference type="ChEBI" id="CHEBI:33019"/>
        <dbReference type="ChEBI" id="CHEBI:90618"/>
        <dbReference type="ChEBI" id="CHEBI:90778"/>
        <dbReference type="EC" id="2.7.7.80"/>
    </reaction>
</comment>
<evidence type="ECO:0000256" key="1">
    <source>
        <dbReference type="ARBA" id="ARBA00009919"/>
    </source>
</evidence>
<evidence type="ECO:0000256" key="9">
    <source>
        <dbReference type="ARBA" id="ARBA00073635"/>
    </source>
</evidence>
<evidence type="ECO:0000313" key="15">
    <source>
        <dbReference type="EMBL" id="EMR03120.1"/>
    </source>
</evidence>
<dbReference type="CDD" id="cd00757">
    <property type="entry name" value="ThiF_MoeB_HesA_family"/>
    <property type="match status" value="1"/>
</dbReference>
<dbReference type="GO" id="GO:0008641">
    <property type="term" value="F:ubiquitin-like modifier activating enzyme activity"/>
    <property type="evidence" value="ECO:0007669"/>
    <property type="project" value="InterPro"/>
</dbReference>
<dbReference type="RefSeq" id="WP_009195118.1">
    <property type="nucleotide sequence ID" value="NZ_AODQ01000034.1"/>
</dbReference>
<sequence>MKQTMHFERYQRQIILKELGPQGQQKLQQAKVLVIGAGGLGCPVLLYLAAAGLGTLGLVDHDVVSLTNLHRQVVYDMSDLGHSKAERAAQKLQRMNPDIEVQPHRVQLTSQNALELLHAYDLIVDATDNFPARYLINDACVLLGKPLVYGAVSSFEGQVAVFNYAGEGGERPVHYRDLFPVPPQAGEVANCEEAGVLGVLPGIIGSLQAAEVLKIITGIGQPLANRLQTVNLLTNDWNTWEITPHPQADAQRPKDAGAFRQTAYEQACGLLSVEEITAGEFSRLLSNRQAAIVDVREVGELPLLHEFPHLQLPLSQLPGSIPALCGDPVIVLCQSGKRSQQAARLLAEAFPQKKVYSLQGGVLGWKEYLHQQQGV</sequence>
<evidence type="ECO:0000256" key="2">
    <source>
        <dbReference type="ARBA" id="ARBA00022679"/>
    </source>
</evidence>
<accession>M7NMZ3</accession>
<dbReference type="GO" id="GO:0061605">
    <property type="term" value="F:molybdopterin-synthase adenylyltransferase activity"/>
    <property type="evidence" value="ECO:0007669"/>
    <property type="project" value="UniProtKB-EC"/>
</dbReference>
<evidence type="ECO:0000259" key="14">
    <source>
        <dbReference type="PROSITE" id="PS50206"/>
    </source>
</evidence>
<dbReference type="InterPro" id="IPR000594">
    <property type="entry name" value="ThiF_NAD_FAD-bd"/>
</dbReference>
<protein>
    <recommendedName>
        <fullName evidence="9">Molybdopterin-synthase adenylyltransferase</fullName>
        <ecNumber evidence="8">2.7.7.80</ecNumber>
    </recommendedName>
    <alternativeName>
        <fullName evidence="12">MoaD protein adenylase</fullName>
    </alternativeName>
    <alternativeName>
        <fullName evidence="10">Molybdopterin-converting factor subunit 1 adenylase</fullName>
    </alternativeName>
    <alternativeName>
        <fullName evidence="11">Sulfur carrier protein MoaD adenylyltransferase</fullName>
    </alternativeName>
</protein>
<feature type="domain" description="Rhodanese" evidence="14">
    <location>
        <begin position="286"/>
        <end position="374"/>
    </location>
</feature>
<comment type="similarity">
    <text evidence="1">Belongs to the HesA/MoeB/ThiF family.</text>
</comment>
<comment type="function">
    <text evidence="6">Catalyzes the adenylation by ATP of the carboxyl group of the C-terminal glycine of sulfur carrier protein MoaD.</text>
</comment>
<comment type="caution">
    <text evidence="15">The sequence shown here is derived from an EMBL/GenBank/DDBJ whole genome shotgun (WGS) entry which is preliminary data.</text>
</comment>
<dbReference type="SUPFAM" id="SSF69572">
    <property type="entry name" value="Activating enzymes of the ubiquitin-like proteins"/>
    <property type="match status" value="1"/>
</dbReference>
<dbReference type="Proteomes" id="UP000011910">
    <property type="component" value="Unassembled WGS sequence"/>
</dbReference>
<keyword evidence="3" id="KW-0547">Nucleotide-binding</keyword>
<keyword evidence="13" id="KW-0812">Transmembrane</keyword>
<dbReference type="AlphaFoldDB" id="M7NMZ3"/>
<dbReference type="SMART" id="SM00450">
    <property type="entry name" value="RHOD"/>
    <property type="match status" value="1"/>
</dbReference>
<evidence type="ECO:0000313" key="16">
    <source>
        <dbReference type="Proteomes" id="UP000011910"/>
    </source>
</evidence>
<keyword evidence="4" id="KW-0067">ATP-binding</keyword>
<dbReference type="Pfam" id="PF00581">
    <property type="entry name" value="Rhodanese"/>
    <property type="match status" value="1"/>
</dbReference>
<evidence type="ECO:0000256" key="13">
    <source>
        <dbReference type="SAM" id="Phobius"/>
    </source>
</evidence>
<dbReference type="InterPro" id="IPR045886">
    <property type="entry name" value="ThiF/MoeB/HesA"/>
</dbReference>
<dbReference type="InterPro" id="IPR001763">
    <property type="entry name" value="Rhodanese-like_dom"/>
</dbReference>
<reference evidence="15 16" key="1">
    <citation type="journal article" date="2013" name="Genome Announc.">
        <title>Draft Genome Sequence of Cesiribacter andamanensis Strain AMV16T, Isolated from a Soil Sample from a Mud Volcano in the Andaman Islands, India.</title>
        <authorList>
            <person name="Shivaji S."/>
            <person name="Ara S."/>
            <person name="Begum Z."/>
            <person name="Srinivas T.N."/>
            <person name="Singh A."/>
            <person name="Kumar Pinnaka A."/>
        </authorList>
    </citation>
    <scope>NUCLEOTIDE SEQUENCE [LARGE SCALE GENOMIC DNA]</scope>
    <source>
        <strain evidence="15 16">AMV16</strain>
    </source>
</reference>
<dbReference type="STRING" id="1279009.ADICEAN_01721"/>
<dbReference type="GO" id="GO:0008146">
    <property type="term" value="F:sulfotransferase activity"/>
    <property type="evidence" value="ECO:0007669"/>
    <property type="project" value="TreeGrafter"/>
</dbReference>
<dbReference type="PATRIC" id="fig|1279009.4.peg.1749"/>
<evidence type="ECO:0000256" key="10">
    <source>
        <dbReference type="ARBA" id="ARBA00075110"/>
    </source>
</evidence>
<evidence type="ECO:0000256" key="11">
    <source>
        <dbReference type="ARBA" id="ARBA00075328"/>
    </source>
</evidence>
<dbReference type="NCBIfam" id="NF004281">
    <property type="entry name" value="PRK05690.1"/>
    <property type="match status" value="1"/>
</dbReference>
<evidence type="ECO:0000256" key="5">
    <source>
        <dbReference type="ARBA" id="ARBA00052218"/>
    </source>
</evidence>
<evidence type="ECO:0000256" key="8">
    <source>
        <dbReference type="ARBA" id="ARBA00066884"/>
    </source>
</evidence>
<dbReference type="PROSITE" id="PS50206">
    <property type="entry name" value="RHODANESE_3"/>
    <property type="match status" value="1"/>
</dbReference>
<evidence type="ECO:0000256" key="6">
    <source>
        <dbReference type="ARBA" id="ARBA00055169"/>
    </source>
</evidence>
<evidence type="ECO:0000256" key="3">
    <source>
        <dbReference type="ARBA" id="ARBA00022741"/>
    </source>
</evidence>
<keyword evidence="13" id="KW-1133">Transmembrane helix</keyword>
<dbReference type="CDD" id="cd00158">
    <property type="entry name" value="RHOD"/>
    <property type="match status" value="1"/>
</dbReference>
<dbReference type="Pfam" id="PF00899">
    <property type="entry name" value="ThiF"/>
    <property type="match status" value="1"/>
</dbReference>
<keyword evidence="15" id="KW-0548">Nucleotidyltransferase</keyword>
<feature type="transmembrane region" description="Helical" evidence="13">
    <location>
        <begin position="32"/>
        <end position="59"/>
    </location>
</feature>
<name>M7NMZ3_9BACT</name>
<dbReference type="GO" id="GO:0005524">
    <property type="term" value="F:ATP binding"/>
    <property type="evidence" value="ECO:0007669"/>
    <property type="project" value="UniProtKB-KW"/>
</dbReference>
<organism evidence="15 16">
    <name type="scientific">Cesiribacter andamanensis AMV16</name>
    <dbReference type="NCBI Taxonomy" id="1279009"/>
    <lineage>
        <taxon>Bacteria</taxon>
        <taxon>Pseudomonadati</taxon>
        <taxon>Bacteroidota</taxon>
        <taxon>Cytophagia</taxon>
        <taxon>Cytophagales</taxon>
        <taxon>Cesiribacteraceae</taxon>
        <taxon>Cesiribacter</taxon>
    </lineage>
</organism>
<dbReference type="eggNOG" id="COG0476">
    <property type="taxonomic scope" value="Bacteria"/>
</dbReference>
<evidence type="ECO:0000256" key="7">
    <source>
        <dbReference type="ARBA" id="ARBA00063809"/>
    </source>
</evidence>
<dbReference type="FunFam" id="3.40.50.720:FF:000033">
    <property type="entry name" value="Adenylyltransferase and sulfurtransferase MOCS3"/>
    <property type="match status" value="1"/>
</dbReference>
<proteinExistence type="inferred from homology"/>
<comment type="subunit">
    <text evidence="7">Homodimer. Forms a stable heterotetrameric complex of 2 MoeB and 2 MoaD during adenylation of MoaD.</text>
</comment>